<proteinExistence type="predicted"/>
<accession>A0ABW6PTL2</accession>
<dbReference type="InterPro" id="IPR029039">
    <property type="entry name" value="Flavoprotein-like_sf"/>
</dbReference>
<organism evidence="3 4">
    <name type="scientific">Nocardia thailandica</name>
    <dbReference type="NCBI Taxonomy" id="257275"/>
    <lineage>
        <taxon>Bacteria</taxon>
        <taxon>Bacillati</taxon>
        <taxon>Actinomycetota</taxon>
        <taxon>Actinomycetes</taxon>
        <taxon>Mycobacteriales</taxon>
        <taxon>Nocardiaceae</taxon>
        <taxon>Nocardia</taxon>
    </lineage>
</organism>
<dbReference type="InterPro" id="IPR008254">
    <property type="entry name" value="Flavodoxin/NO_synth"/>
</dbReference>
<dbReference type="RefSeq" id="WP_387702200.1">
    <property type="nucleotide sequence ID" value="NZ_JBIAMX010000016.1"/>
</dbReference>
<name>A0ABW6PTL2_9NOCA</name>
<dbReference type="SUPFAM" id="SSF52218">
    <property type="entry name" value="Flavoproteins"/>
    <property type="match status" value="1"/>
</dbReference>
<dbReference type="InterPro" id="IPR001226">
    <property type="entry name" value="Flavodoxin_CS"/>
</dbReference>
<sequence>MRALVVYESLFGNTEAVARAVAEGLRDRFEVELCPVATAAGRPAPDVDLLVVGGPTHAFGLSRPSTRRDGATRARIAEGADLDLGVREWLDAALPVAGSPLAAAFGTKAAHPRLLPGSAAHGIAKRLRHLGYRPACPPQDFTVEDVEGPLTAGELARAVSWGESLGAAPTPRGIMQRGTGSSGGRS</sequence>
<dbReference type="PROSITE" id="PS50902">
    <property type="entry name" value="FLAVODOXIN_LIKE"/>
    <property type="match status" value="1"/>
</dbReference>
<dbReference type="Gene3D" id="3.40.50.360">
    <property type="match status" value="1"/>
</dbReference>
<protein>
    <submittedName>
        <fullName evidence="3">Flavodoxin family protein</fullName>
    </submittedName>
</protein>
<gene>
    <name evidence="3" type="ORF">ACFYTF_23295</name>
</gene>
<reference evidence="3 4" key="1">
    <citation type="submission" date="2024-10" db="EMBL/GenBank/DDBJ databases">
        <title>The Natural Products Discovery Center: Release of the First 8490 Sequenced Strains for Exploring Actinobacteria Biosynthetic Diversity.</title>
        <authorList>
            <person name="Kalkreuter E."/>
            <person name="Kautsar S.A."/>
            <person name="Yang D."/>
            <person name="Bader C.D."/>
            <person name="Teijaro C.N."/>
            <person name="Fluegel L."/>
            <person name="Davis C.M."/>
            <person name="Simpson J.R."/>
            <person name="Lauterbach L."/>
            <person name="Steele A.D."/>
            <person name="Gui C."/>
            <person name="Meng S."/>
            <person name="Li G."/>
            <person name="Viehrig K."/>
            <person name="Ye F."/>
            <person name="Su P."/>
            <person name="Kiefer A.F."/>
            <person name="Nichols A."/>
            <person name="Cepeda A.J."/>
            <person name="Yan W."/>
            <person name="Fan B."/>
            <person name="Jiang Y."/>
            <person name="Adhikari A."/>
            <person name="Zheng C.-J."/>
            <person name="Schuster L."/>
            <person name="Cowan T.M."/>
            <person name="Smanski M.J."/>
            <person name="Chevrette M.G."/>
            <person name="De Carvalho L.P.S."/>
            <person name="Shen B."/>
        </authorList>
    </citation>
    <scope>NUCLEOTIDE SEQUENCE [LARGE SCALE GENOMIC DNA]</scope>
    <source>
        <strain evidence="3 4">NPDC004045</strain>
    </source>
</reference>
<comment type="caution">
    <text evidence="3">The sequence shown here is derived from an EMBL/GenBank/DDBJ whole genome shotgun (WGS) entry which is preliminary data.</text>
</comment>
<dbReference type="PROSITE" id="PS00201">
    <property type="entry name" value="FLAVODOXIN"/>
    <property type="match status" value="1"/>
</dbReference>
<dbReference type="Proteomes" id="UP001601444">
    <property type="component" value="Unassembled WGS sequence"/>
</dbReference>
<dbReference type="EMBL" id="JBIAMX010000016">
    <property type="protein sequence ID" value="MFF0545767.1"/>
    <property type="molecule type" value="Genomic_DNA"/>
</dbReference>
<evidence type="ECO:0000313" key="3">
    <source>
        <dbReference type="EMBL" id="MFF0545767.1"/>
    </source>
</evidence>
<keyword evidence="4" id="KW-1185">Reference proteome</keyword>
<evidence type="ECO:0000313" key="4">
    <source>
        <dbReference type="Proteomes" id="UP001601444"/>
    </source>
</evidence>
<feature type="region of interest" description="Disordered" evidence="1">
    <location>
        <begin position="166"/>
        <end position="186"/>
    </location>
</feature>
<evidence type="ECO:0000259" key="2">
    <source>
        <dbReference type="PROSITE" id="PS50902"/>
    </source>
</evidence>
<feature type="domain" description="Flavodoxin-like" evidence="2">
    <location>
        <begin position="3"/>
        <end position="166"/>
    </location>
</feature>
<evidence type="ECO:0000256" key="1">
    <source>
        <dbReference type="SAM" id="MobiDB-lite"/>
    </source>
</evidence>